<keyword evidence="5 6" id="KW-0732">Signal</keyword>
<reference evidence="8" key="1">
    <citation type="journal article" date="2013" name="Nat. Genet.">
        <title>The Capsella rubella genome and the genomic consequences of rapid mating system evolution.</title>
        <authorList>
            <person name="Slotte T."/>
            <person name="Hazzouri K.M."/>
            <person name="Agren J.A."/>
            <person name="Koenig D."/>
            <person name="Maumus F."/>
            <person name="Guo Y.L."/>
            <person name="Steige K."/>
            <person name="Platts A.E."/>
            <person name="Escobar J.S."/>
            <person name="Newman L.K."/>
            <person name="Wang W."/>
            <person name="Mandakova T."/>
            <person name="Vello E."/>
            <person name="Smith L.M."/>
            <person name="Henz S.R."/>
            <person name="Steffen J."/>
            <person name="Takuno S."/>
            <person name="Brandvain Y."/>
            <person name="Coop G."/>
            <person name="Andolfatto P."/>
            <person name="Hu T.T."/>
            <person name="Blanchette M."/>
            <person name="Clark R.M."/>
            <person name="Quesneville H."/>
            <person name="Nordborg M."/>
            <person name="Gaut B.S."/>
            <person name="Lysak M.A."/>
            <person name="Jenkins J."/>
            <person name="Grimwood J."/>
            <person name="Chapman J."/>
            <person name="Prochnik S."/>
            <person name="Shu S."/>
            <person name="Rokhsar D."/>
            <person name="Schmutz J."/>
            <person name="Weigel D."/>
            <person name="Wright S.I."/>
        </authorList>
    </citation>
    <scope>NUCLEOTIDE SEQUENCE [LARGE SCALE GENOMIC DNA]</scope>
    <source>
        <strain evidence="8">cv. Monte Gargano</strain>
    </source>
</reference>
<name>R0F7U8_9BRAS</name>
<dbReference type="GO" id="GO:0060320">
    <property type="term" value="P:rejection of self pollen"/>
    <property type="evidence" value="ECO:0007669"/>
    <property type="project" value="UniProtKB-KW"/>
</dbReference>
<organism evidence="7 8">
    <name type="scientific">Capsella rubella</name>
    <dbReference type="NCBI Taxonomy" id="81985"/>
    <lineage>
        <taxon>Eukaryota</taxon>
        <taxon>Viridiplantae</taxon>
        <taxon>Streptophyta</taxon>
        <taxon>Embryophyta</taxon>
        <taxon>Tracheophyta</taxon>
        <taxon>Spermatophyta</taxon>
        <taxon>Magnoliopsida</taxon>
        <taxon>eudicotyledons</taxon>
        <taxon>Gunneridae</taxon>
        <taxon>Pentapetalae</taxon>
        <taxon>rosids</taxon>
        <taxon>malvids</taxon>
        <taxon>Brassicales</taxon>
        <taxon>Brassicaceae</taxon>
        <taxon>Camelineae</taxon>
        <taxon>Capsella</taxon>
    </lineage>
</organism>
<evidence type="ECO:0000256" key="1">
    <source>
        <dbReference type="ARBA" id="ARBA00004613"/>
    </source>
</evidence>
<evidence type="ECO:0000256" key="4">
    <source>
        <dbReference type="ARBA" id="ARBA00022525"/>
    </source>
</evidence>
<keyword evidence="8" id="KW-1185">Reference proteome</keyword>
<accession>R0F7U8</accession>
<dbReference type="EMBL" id="KB870811">
    <property type="protein sequence ID" value="EOA17957.1"/>
    <property type="molecule type" value="Genomic_DNA"/>
</dbReference>
<keyword evidence="4" id="KW-0964">Secreted</keyword>
<evidence type="ECO:0000313" key="7">
    <source>
        <dbReference type="EMBL" id="EOA17957.1"/>
    </source>
</evidence>
<feature type="signal peptide" evidence="6">
    <location>
        <begin position="1"/>
        <end position="20"/>
    </location>
</feature>
<evidence type="ECO:0000256" key="3">
    <source>
        <dbReference type="ARBA" id="ARBA00022471"/>
    </source>
</evidence>
<dbReference type="AlphaFoldDB" id="R0F7U8"/>
<sequence>MNRLIFFMLVIAVYFRLNEIGVNEACKLNEIVFKNELGAGKRFEYQCHDGKTNSGVRYLNNNARSGIRFKDTGKQTSLWKCVLKHGVTKKYYHNIEAYLPIENNPRCGQLREYTARPDAIYFRKDNYPPVSLYNWRT</sequence>
<proteinExistence type="inferred from homology"/>
<protein>
    <submittedName>
        <fullName evidence="7">Uncharacterized protein</fullName>
    </submittedName>
</protein>
<comment type="similarity">
    <text evidence="2">Belongs to the plant self-incompatibility (S1) protein family.</text>
</comment>
<keyword evidence="3" id="KW-0713">Self-incompatibility</keyword>
<dbReference type="Proteomes" id="UP000029121">
    <property type="component" value="Unassembled WGS sequence"/>
</dbReference>
<evidence type="ECO:0000256" key="5">
    <source>
        <dbReference type="ARBA" id="ARBA00022729"/>
    </source>
</evidence>
<dbReference type="InterPro" id="IPR010264">
    <property type="entry name" value="Self-incomp_S1"/>
</dbReference>
<evidence type="ECO:0000256" key="2">
    <source>
        <dbReference type="ARBA" id="ARBA00005581"/>
    </source>
</evidence>
<gene>
    <name evidence="7" type="ORF">CARUB_v10006368mg</name>
</gene>
<evidence type="ECO:0000256" key="6">
    <source>
        <dbReference type="SAM" id="SignalP"/>
    </source>
</evidence>
<evidence type="ECO:0000313" key="8">
    <source>
        <dbReference type="Proteomes" id="UP000029121"/>
    </source>
</evidence>
<dbReference type="GO" id="GO:0005576">
    <property type="term" value="C:extracellular region"/>
    <property type="evidence" value="ECO:0007669"/>
    <property type="project" value="UniProtKB-SubCell"/>
</dbReference>
<dbReference type="Pfam" id="PF05938">
    <property type="entry name" value="Self-incomp_S1"/>
    <property type="match status" value="1"/>
</dbReference>
<feature type="chain" id="PRO_5036460572" evidence="6">
    <location>
        <begin position="21"/>
        <end position="137"/>
    </location>
</feature>
<comment type="subcellular location">
    <subcellularLocation>
        <location evidence="1">Secreted</location>
    </subcellularLocation>
</comment>